<dbReference type="EMBL" id="JAJHUN010000007">
    <property type="protein sequence ID" value="KAJ4155272.1"/>
    <property type="molecule type" value="Genomic_DNA"/>
</dbReference>
<accession>A0A9W8UMN3</accession>
<dbReference type="KEGG" id="amus:LMH87_000528"/>
<name>A0A9W8UMN3_AKAMU</name>
<evidence type="ECO:0000313" key="1">
    <source>
        <dbReference type="EMBL" id="KAJ4155272.1"/>
    </source>
</evidence>
<dbReference type="GeneID" id="80887687"/>
<protein>
    <submittedName>
        <fullName evidence="1">Uncharacterized protein</fullName>
    </submittedName>
</protein>
<dbReference type="AlphaFoldDB" id="A0A9W8UMN3"/>
<evidence type="ECO:0000313" key="2">
    <source>
        <dbReference type="Proteomes" id="UP001144673"/>
    </source>
</evidence>
<proteinExistence type="predicted"/>
<comment type="caution">
    <text evidence="1">The sequence shown here is derived from an EMBL/GenBank/DDBJ whole genome shotgun (WGS) entry which is preliminary data.</text>
</comment>
<reference evidence="1" key="1">
    <citation type="journal article" date="2023" name="Access Microbiol">
        <title>De-novo genome assembly for Akanthomyces muscarius, a biocontrol agent of insect agricultural pests.</title>
        <authorList>
            <person name="Erdos Z."/>
            <person name="Studholme D.J."/>
            <person name="Raymond B."/>
            <person name="Sharma M."/>
        </authorList>
    </citation>
    <scope>NUCLEOTIDE SEQUENCE</scope>
    <source>
        <strain evidence="1">Ve6</strain>
    </source>
</reference>
<dbReference type="RefSeq" id="XP_056055396.1">
    <property type="nucleotide sequence ID" value="XM_056198448.1"/>
</dbReference>
<organism evidence="1 2">
    <name type="scientific">Akanthomyces muscarius</name>
    <name type="common">Entomopathogenic fungus</name>
    <name type="synonym">Lecanicillium muscarium</name>
    <dbReference type="NCBI Taxonomy" id="2231603"/>
    <lineage>
        <taxon>Eukaryota</taxon>
        <taxon>Fungi</taxon>
        <taxon>Dikarya</taxon>
        <taxon>Ascomycota</taxon>
        <taxon>Pezizomycotina</taxon>
        <taxon>Sordariomycetes</taxon>
        <taxon>Hypocreomycetidae</taxon>
        <taxon>Hypocreales</taxon>
        <taxon>Cordycipitaceae</taxon>
        <taxon>Akanthomyces</taxon>
    </lineage>
</organism>
<sequence length="827" mass="93421">MSARSQQFAQFISARCIPVHAPEGCIEILRAWLYAPIFVTDEELARILDIQPSTSASPKLSSSSICYFRSWTMAAWQLQVVIQDLISQGFCNDILPSWTTLLQTCSPNSIVTPRPNSIKGAFIDSLTFFFPEIANSHKIYSIQNTKTLHAVQNKLISKEVAELFESIAEMEPGTTGKGVGQLVRRLKDSIGVNQLYNWPGSNAAQRELSAKVLSSWLRLTCPIVSITFGKITSGWVCNGQRTPMAHLLKECGVARIASLDRNILVPTIAIPHIHPGFFVRTHQTEGIQRVVWLSWAITWIYWDSTIKILSTGANGQVDRANICDRVQEHAKGVLEQSGLQYRLQHAKASLETTWAGNRMKRNENWATEANKRLRHTVFESHNEKRQDILDKHDAKRRRLLDKSSCGSDKLVENDDIAPITGSELLNLPVGVEKKPSFSDFEYLTRLERFGHLYGQPHTAERLQQAEQLFGSWLWLHYGKMDKNEWMEFLVEQPNNYYLAACLESTEGPETIPHSKRCWLQDSMLEGKNVTMINDFDSRRCLIQEISEGMMNKQANWLQDSHKRGQKLKAHAPPVNELNGSRIHVNQHGLITIKYLQQMKTATIQIKFGSSITPLNYLDLRTIHFTESGIDIRNNLNQILHGKCSTKVTTIPVDTFPMYGNGREIISIWSEATGLCYPESPRFEVDSPGTINPGQPIPSKLPTKTSIARPSENDALWLLNRFLTENLPGGGEFWTGGRDLYPMRADDAVGTDDFLRFLHLPAHAMHPYASDWSNLLTSSKNCNALRTSLQLLRSTVVRRQNAPRSKVPAGQKTLRCIVYDLGPQSEHN</sequence>
<keyword evidence="2" id="KW-1185">Reference proteome</keyword>
<gene>
    <name evidence="1" type="ORF">LMH87_000528</name>
</gene>
<dbReference type="Proteomes" id="UP001144673">
    <property type="component" value="Chromosome 6"/>
</dbReference>